<accession>A0A3F2Y2H2</accession>
<dbReference type="Gene3D" id="1.25.40.20">
    <property type="entry name" value="Ankyrin repeat-containing domain"/>
    <property type="match status" value="1"/>
</dbReference>
<dbReference type="SUPFAM" id="SSF48403">
    <property type="entry name" value="Ankyrin repeat"/>
    <property type="match status" value="1"/>
</dbReference>
<dbReference type="Pfam" id="PF12796">
    <property type="entry name" value="Ank_2"/>
    <property type="match status" value="1"/>
</dbReference>
<keyword evidence="6" id="KW-1185">Reference proteome</keyword>
<dbReference type="PROSITE" id="PS50297">
    <property type="entry name" value="ANK_REP_REGION"/>
    <property type="match status" value="1"/>
</dbReference>
<dbReference type="SMART" id="SM00248">
    <property type="entry name" value="ANK"/>
    <property type="match status" value="3"/>
</dbReference>
<dbReference type="PANTHER" id="PTHR24171:SF8">
    <property type="entry name" value="BRCA1-ASSOCIATED RING DOMAIN PROTEIN 1"/>
    <property type="match status" value="1"/>
</dbReference>
<dbReference type="PANTHER" id="PTHR24171">
    <property type="entry name" value="ANKYRIN REPEAT DOMAIN-CONTAINING PROTEIN 39-RELATED"/>
    <property type="match status" value="1"/>
</dbReference>
<dbReference type="EMBL" id="CABFWN010000002">
    <property type="protein sequence ID" value="VUG17780.1"/>
    <property type="molecule type" value="Genomic_DNA"/>
</dbReference>
<dbReference type="EMBL" id="JABCYN010000030">
    <property type="protein sequence ID" value="KAF6009727.1"/>
    <property type="molecule type" value="Genomic_DNA"/>
</dbReference>
<keyword evidence="2 3" id="KW-0040">ANK repeat</keyword>
<sequence>MSYNIWTAAADGKLEIVSQLIESGNFSPNIKDENGYTPMHAAASYNRKEILSYLISKGGNANIQDSDGDTPLHQAETVEIAKILLDEGNADPRTTNSDGKTALETLQEDNEFPELIKFLQGLSSQSNDTTTVDQDTIQKTFNGQPIQVYLSRLQDDNSPELLKRREQIQNIMTQDIPEAEKDEKLKKLVLDALTSDVVEGDGNLKKRRL</sequence>
<dbReference type="GO" id="GO:0085020">
    <property type="term" value="P:protein K6-linked ubiquitination"/>
    <property type="evidence" value="ECO:0007669"/>
    <property type="project" value="TreeGrafter"/>
</dbReference>
<name>A0A3F2Y2H2_DEKBR</name>
<evidence type="ECO:0000256" key="1">
    <source>
        <dbReference type="ARBA" id="ARBA00022737"/>
    </source>
</evidence>
<feature type="repeat" description="ANK" evidence="3">
    <location>
        <begin position="34"/>
        <end position="66"/>
    </location>
</feature>
<dbReference type="PROSITE" id="PS50088">
    <property type="entry name" value="ANK_REPEAT"/>
    <property type="match status" value="1"/>
</dbReference>
<reference evidence="4 7" key="2">
    <citation type="journal article" date="2020" name="Appl. Microbiol. Biotechnol.">
        <title>Targeted gene deletion in Brettanomyces bruxellensis with an expression-free CRISPR-Cas9 system.</title>
        <authorList>
            <person name="Varela C."/>
            <person name="Bartel C."/>
            <person name="Onetto C."/>
            <person name="Borneman A."/>
        </authorList>
    </citation>
    <scope>NUCLEOTIDE SEQUENCE [LARGE SCALE GENOMIC DNA]</scope>
    <source>
        <strain evidence="4 7">AWRI1613</strain>
    </source>
</reference>
<organism evidence="5 6">
    <name type="scientific">Dekkera bruxellensis</name>
    <name type="common">Brettanomyces custersii</name>
    <dbReference type="NCBI Taxonomy" id="5007"/>
    <lineage>
        <taxon>Eukaryota</taxon>
        <taxon>Fungi</taxon>
        <taxon>Dikarya</taxon>
        <taxon>Ascomycota</taxon>
        <taxon>Saccharomycotina</taxon>
        <taxon>Pichiomycetes</taxon>
        <taxon>Pichiales</taxon>
        <taxon>Pichiaceae</taxon>
        <taxon>Brettanomyces</taxon>
    </lineage>
</organism>
<protein>
    <submittedName>
        <fullName evidence="5">DEBR0S2_16182g1_1</fullName>
    </submittedName>
</protein>
<dbReference type="Proteomes" id="UP000568158">
    <property type="component" value="Unassembled WGS sequence"/>
</dbReference>
<evidence type="ECO:0000256" key="3">
    <source>
        <dbReference type="PROSITE-ProRule" id="PRU00023"/>
    </source>
</evidence>
<gene>
    <name evidence="5" type="ORF">DEBR0S2_16182G</name>
    <name evidence="4" type="ORF">HII12_003273</name>
</gene>
<dbReference type="GO" id="GO:0004842">
    <property type="term" value="F:ubiquitin-protein transferase activity"/>
    <property type="evidence" value="ECO:0007669"/>
    <property type="project" value="TreeGrafter"/>
</dbReference>
<evidence type="ECO:0000313" key="6">
    <source>
        <dbReference type="Proteomes" id="UP000478008"/>
    </source>
</evidence>
<reference evidence="5 6" key="1">
    <citation type="submission" date="2019-07" db="EMBL/GenBank/DDBJ databases">
        <authorList>
            <person name="Friedrich A."/>
            <person name="Schacherer J."/>
        </authorList>
    </citation>
    <scope>NUCLEOTIDE SEQUENCE [LARGE SCALE GENOMIC DNA]</scope>
</reference>
<proteinExistence type="predicted"/>
<dbReference type="InterPro" id="IPR002110">
    <property type="entry name" value="Ankyrin_rpt"/>
</dbReference>
<keyword evidence="1" id="KW-0677">Repeat</keyword>
<evidence type="ECO:0000313" key="4">
    <source>
        <dbReference type="EMBL" id="KAF6009727.1"/>
    </source>
</evidence>
<dbReference type="Proteomes" id="UP000478008">
    <property type="component" value="Unassembled WGS sequence"/>
</dbReference>
<dbReference type="InterPro" id="IPR036770">
    <property type="entry name" value="Ankyrin_rpt-contain_sf"/>
</dbReference>
<dbReference type="AlphaFoldDB" id="A0A3F2Y2H2"/>
<dbReference type="STRING" id="5007.A0A3F2Y2H2"/>
<evidence type="ECO:0000313" key="5">
    <source>
        <dbReference type="EMBL" id="VUG17780.1"/>
    </source>
</evidence>
<evidence type="ECO:0000256" key="2">
    <source>
        <dbReference type="ARBA" id="ARBA00023043"/>
    </source>
</evidence>
<evidence type="ECO:0000313" key="7">
    <source>
        <dbReference type="Proteomes" id="UP000568158"/>
    </source>
</evidence>